<proteinExistence type="predicted"/>
<evidence type="ECO:0000313" key="2">
    <source>
        <dbReference type="EMBL" id="OGL53908.1"/>
    </source>
</evidence>
<dbReference type="Pfam" id="PF14907">
    <property type="entry name" value="NTP_transf_5"/>
    <property type="match status" value="1"/>
</dbReference>
<keyword evidence="1" id="KW-0472">Membrane</keyword>
<feature type="transmembrane region" description="Helical" evidence="1">
    <location>
        <begin position="331"/>
        <end position="352"/>
    </location>
</feature>
<reference evidence="2 3" key="1">
    <citation type="journal article" date="2016" name="Nat. Commun.">
        <title>Thousands of microbial genomes shed light on interconnected biogeochemical processes in an aquifer system.</title>
        <authorList>
            <person name="Anantharaman K."/>
            <person name="Brown C.T."/>
            <person name="Hug L.A."/>
            <person name="Sharon I."/>
            <person name="Castelle C.J."/>
            <person name="Probst A.J."/>
            <person name="Thomas B.C."/>
            <person name="Singh A."/>
            <person name="Wilkins M.J."/>
            <person name="Karaoz U."/>
            <person name="Brodie E.L."/>
            <person name="Williams K.H."/>
            <person name="Hubbard S.S."/>
            <person name="Banfield J.F."/>
        </authorList>
    </citation>
    <scope>NUCLEOTIDE SEQUENCE [LARGE SCALE GENOMIC DNA]</scope>
</reference>
<dbReference type="Gene3D" id="3.30.460.40">
    <property type="match status" value="1"/>
</dbReference>
<dbReference type="STRING" id="1817883.A3G31_00715"/>
<dbReference type="Proteomes" id="UP000178082">
    <property type="component" value="Unassembled WGS sequence"/>
</dbReference>
<organism evidence="2 3">
    <name type="scientific">Candidatus Schekmanbacteria bacterium RIFCSPLOWO2_12_FULL_38_15</name>
    <dbReference type="NCBI Taxonomy" id="1817883"/>
    <lineage>
        <taxon>Bacteria</taxon>
        <taxon>Candidatus Schekmaniibacteriota</taxon>
    </lineage>
</organism>
<keyword evidence="1" id="KW-1133">Transmembrane helix</keyword>
<evidence type="ECO:0000313" key="3">
    <source>
        <dbReference type="Proteomes" id="UP000178082"/>
    </source>
</evidence>
<accession>A0A1F7SKY8</accession>
<dbReference type="SUPFAM" id="SSF81301">
    <property type="entry name" value="Nucleotidyltransferase"/>
    <property type="match status" value="1"/>
</dbReference>
<dbReference type="InterPro" id="IPR043519">
    <property type="entry name" value="NT_sf"/>
</dbReference>
<protein>
    <recommendedName>
        <fullName evidence="4">Nucleotidyltransferase</fullName>
    </recommendedName>
</protein>
<dbReference type="EMBL" id="MGDI01000019">
    <property type="protein sequence ID" value="OGL53908.1"/>
    <property type="molecule type" value="Genomic_DNA"/>
</dbReference>
<dbReference type="AlphaFoldDB" id="A0A1F7SKY8"/>
<evidence type="ECO:0000256" key="1">
    <source>
        <dbReference type="SAM" id="Phobius"/>
    </source>
</evidence>
<evidence type="ECO:0008006" key="4">
    <source>
        <dbReference type="Google" id="ProtNLM"/>
    </source>
</evidence>
<sequence length="359" mass="42195">MKDKELSPENQLILNCATTAMDENVCASNLDMIKKGLNWEHIYETAKNHNVAPLMYPNLKELNNNHPIPQNILFKFRKSYHSNGIRNTRLYNELAILLKEFKENGIEVMFIKGAALAILVYKNIALRPMSDVDILIKKEDAEKVEEILVKNGYKEDIPLRRKYFSELFPYLSPYVKTNILTVEIKWGLFGYWPNGFKPGFNDFSKSSKFIIINNLTVLIPSIENMVELVWRHAKKHKIVGEQQLLSYCDLAELERSYGKEIKHKFKYILTPEEILEDEKNNSKDLYFIPGVYDRIKSINGIYNKLLYIFGSLFPNREFIIKRYKIRNKKSVYLYFLLRPSILILNMLKSLLFKIKKSLF</sequence>
<keyword evidence="1" id="KW-0812">Transmembrane</keyword>
<comment type="caution">
    <text evidence="2">The sequence shown here is derived from an EMBL/GenBank/DDBJ whole genome shotgun (WGS) entry which is preliminary data.</text>
</comment>
<name>A0A1F7SKY8_9BACT</name>
<gene>
    <name evidence="2" type="ORF">A3G31_00715</name>
</gene>
<dbReference type="InterPro" id="IPR039498">
    <property type="entry name" value="NTP_transf_5"/>
</dbReference>